<keyword evidence="13" id="KW-1185">Reference proteome</keyword>
<comment type="subcellular location">
    <subcellularLocation>
        <location evidence="1 10">Cell membrane</location>
        <topology evidence="1 10">Multi-pass membrane protein</topology>
    </subcellularLocation>
</comment>
<dbReference type="InterPro" id="IPR018422">
    <property type="entry name" value="Cation/H_exchanger_CPA1"/>
</dbReference>
<dbReference type="RefSeq" id="WP_377573320.1">
    <property type="nucleotide sequence ID" value="NZ_JBHTKA010000001.1"/>
</dbReference>
<evidence type="ECO:0000256" key="6">
    <source>
        <dbReference type="ARBA" id="ARBA00023053"/>
    </source>
</evidence>
<keyword evidence="4 10" id="KW-0812">Transmembrane</keyword>
<name>A0ABW3JXX1_9BACT</name>
<sequence>MGNFEILIIIIAILVALLAIAEHFRLPQSVLLVLSGLAIGFIPSIPQVTLNPEVVFFIFLPPILFDASSHMSWRDFRMEIKPISTLAIALVFFTTITVAITTHLLIPGFPWAFAFVLGAIVSPPDAVAATSITKGLGLNRRVVTILEGESLVNDASALIAYRMAIAAIGTGAFVMWDAALNFSFIVLGGIVVGLLTGYIFMTILKKVADNSIIATSLTLLVPFLVYLAAERLHTSGVLAVVTVGLMMSWRASEVYSYQTRIRNKAVWDTLIFLLNGFIFILIGLQFPLTLNDLETYSVGQLTIYALAVSIVTILVRILWVFAAAFSPFASSGKKRSIDTQSNTWKNVMIVAWTGTRGVVSLATALALPLTVDSAPFPHRSLILFLAFTVIFATLVVQGLSLPLLVKVLGVKNLSDPDQEEHALRLLMANNVIRFIEEEFPYEITTELKQRLKDRYIVLIDALAKNGNEQHALAQRLPKISEFSSAQLEVQKFERTLLAQLHKDGTFNQSVIRRIEQELDTTKLQFDRAHKRKKR</sequence>
<comment type="function">
    <text evidence="10">Na(+)/H(+) antiporter that extrudes sodium in exchange for external protons.</text>
</comment>
<feature type="transmembrane region" description="Helical" evidence="10">
    <location>
        <begin position="235"/>
        <end position="253"/>
    </location>
</feature>
<comment type="similarity">
    <text evidence="10">Belongs to the monovalent cation:proton antiporter 1 (CPA1) transporter (TC 2.A.36) family.</text>
</comment>
<evidence type="ECO:0000256" key="3">
    <source>
        <dbReference type="ARBA" id="ARBA00022475"/>
    </source>
</evidence>
<evidence type="ECO:0000256" key="9">
    <source>
        <dbReference type="ARBA" id="ARBA00023201"/>
    </source>
</evidence>
<dbReference type="Pfam" id="PF00999">
    <property type="entry name" value="Na_H_Exchanger"/>
    <property type="match status" value="1"/>
</dbReference>
<dbReference type="PANTHER" id="PTHR10110:SF86">
    <property type="entry name" value="SODIUM_HYDROGEN EXCHANGER 7"/>
    <property type="match status" value="1"/>
</dbReference>
<evidence type="ECO:0000256" key="5">
    <source>
        <dbReference type="ARBA" id="ARBA00022989"/>
    </source>
</evidence>
<evidence type="ECO:0000256" key="4">
    <source>
        <dbReference type="ARBA" id="ARBA00022692"/>
    </source>
</evidence>
<feature type="transmembrane region" description="Helical" evidence="10">
    <location>
        <begin position="347"/>
        <end position="369"/>
    </location>
</feature>
<feature type="domain" description="Cation/H+ exchanger transmembrane" evidence="11">
    <location>
        <begin position="11"/>
        <end position="406"/>
    </location>
</feature>
<gene>
    <name evidence="12" type="ORF">ACFQ21_00570</name>
</gene>
<feature type="transmembrane region" description="Helical" evidence="10">
    <location>
        <begin position="182"/>
        <end position="204"/>
    </location>
</feature>
<keyword evidence="2 10" id="KW-0813">Transport</keyword>
<accession>A0ABW3JXX1</accession>
<keyword evidence="9 10" id="KW-0739">Sodium transport</keyword>
<feature type="transmembrane region" description="Helical" evidence="10">
    <location>
        <begin position="381"/>
        <end position="405"/>
    </location>
</feature>
<dbReference type="EMBL" id="JBHTKA010000001">
    <property type="protein sequence ID" value="MFD0997771.1"/>
    <property type="molecule type" value="Genomic_DNA"/>
</dbReference>
<dbReference type="Gene3D" id="6.10.140.1330">
    <property type="match status" value="1"/>
</dbReference>
<keyword evidence="3 10" id="KW-1003">Cell membrane</keyword>
<evidence type="ECO:0000256" key="8">
    <source>
        <dbReference type="ARBA" id="ARBA00023136"/>
    </source>
</evidence>
<keyword evidence="5 10" id="KW-1133">Transmembrane helix</keyword>
<dbReference type="InterPro" id="IPR006153">
    <property type="entry name" value="Cation/H_exchanger_TM"/>
</dbReference>
<feature type="transmembrane region" description="Helical" evidence="10">
    <location>
        <begin position="6"/>
        <end position="24"/>
    </location>
</feature>
<keyword evidence="8 10" id="KW-0472">Membrane</keyword>
<dbReference type="Proteomes" id="UP001597112">
    <property type="component" value="Unassembled WGS sequence"/>
</dbReference>
<feature type="transmembrane region" description="Helical" evidence="10">
    <location>
        <begin position="31"/>
        <end position="48"/>
    </location>
</feature>
<dbReference type="NCBIfam" id="TIGR00831">
    <property type="entry name" value="a_cpa1"/>
    <property type="match status" value="1"/>
</dbReference>
<evidence type="ECO:0000256" key="10">
    <source>
        <dbReference type="RuleBase" id="RU366002"/>
    </source>
</evidence>
<feature type="transmembrane region" description="Helical" evidence="10">
    <location>
        <begin position="85"/>
        <end position="106"/>
    </location>
</feature>
<feature type="transmembrane region" description="Helical" evidence="10">
    <location>
        <begin position="265"/>
        <end position="284"/>
    </location>
</feature>
<evidence type="ECO:0000256" key="2">
    <source>
        <dbReference type="ARBA" id="ARBA00022448"/>
    </source>
</evidence>
<feature type="transmembrane region" description="Helical" evidence="10">
    <location>
        <begin position="54"/>
        <end position="73"/>
    </location>
</feature>
<comment type="caution">
    <text evidence="12">The sequence shown here is derived from an EMBL/GenBank/DDBJ whole genome shotgun (WGS) entry which is preliminary data.</text>
</comment>
<organism evidence="12 13">
    <name type="scientific">Ohtaekwangia kribbensis</name>
    <dbReference type="NCBI Taxonomy" id="688913"/>
    <lineage>
        <taxon>Bacteria</taxon>
        <taxon>Pseudomonadati</taxon>
        <taxon>Bacteroidota</taxon>
        <taxon>Cytophagia</taxon>
        <taxon>Cytophagales</taxon>
        <taxon>Fulvivirgaceae</taxon>
        <taxon>Ohtaekwangia</taxon>
    </lineage>
</organism>
<feature type="transmembrane region" description="Helical" evidence="10">
    <location>
        <begin position="158"/>
        <end position="176"/>
    </location>
</feature>
<evidence type="ECO:0000256" key="1">
    <source>
        <dbReference type="ARBA" id="ARBA00004651"/>
    </source>
</evidence>
<proteinExistence type="inferred from homology"/>
<reference evidence="13" key="1">
    <citation type="journal article" date="2019" name="Int. J. Syst. Evol. Microbiol.">
        <title>The Global Catalogue of Microorganisms (GCM) 10K type strain sequencing project: providing services to taxonomists for standard genome sequencing and annotation.</title>
        <authorList>
            <consortium name="The Broad Institute Genomics Platform"/>
            <consortium name="The Broad Institute Genome Sequencing Center for Infectious Disease"/>
            <person name="Wu L."/>
            <person name="Ma J."/>
        </authorList>
    </citation>
    <scope>NUCLEOTIDE SEQUENCE [LARGE SCALE GENOMIC DNA]</scope>
    <source>
        <strain evidence="13">CCUG 58938</strain>
    </source>
</reference>
<keyword evidence="6 10" id="KW-0915">Sodium</keyword>
<keyword evidence="10" id="KW-0050">Antiport</keyword>
<evidence type="ECO:0000256" key="7">
    <source>
        <dbReference type="ARBA" id="ARBA00023065"/>
    </source>
</evidence>
<keyword evidence="7 10" id="KW-0406">Ion transport</keyword>
<protein>
    <submittedName>
        <fullName evidence="12">Na+/H+ antiporter</fullName>
    </submittedName>
</protein>
<evidence type="ECO:0000259" key="11">
    <source>
        <dbReference type="Pfam" id="PF00999"/>
    </source>
</evidence>
<evidence type="ECO:0000313" key="12">
    <source>
        <dbReference type="EMBL" id="MFD0997771.1"/>
    </source>
</evidence>
<feature type="transmembrane region" description="Helical" evidence="10">
    <location>
        <begin position="304"/>
        <end position="326"/>
    </location>
</feature>
<dbReference type="InterPro" id="IPR004705">
    <property type="entry name" value="Cation/H_exchanger_CPA1_bac"/>
</dbReference>
<dbReference type="PANTHER" id="PTHR10110">
    <property type="entry name" value="SODIUM/HYDROGEN EXCHANGER"/>
    <property type="match status" value="1"/>
</dbReference>
<evidence type="ECO:0000313" key="13">
    <source>
        <dbReference type="Proteomes" id="UP001597112"/>
    </source>
</evidence>